<dbReference type="SUPFAM" id="SSF69848">
    <property type="entry name" value="LCCL domain"/>
    <property type="match status" value="1"/>
</dbReference>
<evidence type="ECO:0000256" key="1">
    <source>
        <dbReference type="SAM" id="MobiDB-lite"/>
    </source>
</evidence>
<feature type="region of interest" description="Disordered" evidence="1">
    <location>
        <begin position="64"/>
        <end position="85"/>
    </location>
</feature>
<feature type="transmembrane region" description="Helical" evidence="2">
    <location>
        <begin position="440"/>
        <end position="459"/>
    </location>
</feature>
<dbReference type="PANTHER" id="PTHR31331:SF1">
    <property type="entry name" value="CYSTEINE RICH SECRETORY PROTEIN LCCL DOMAIN CONTAINING 2"/>
    <property type="match status" value="1"/>
</dbReference>
<dbReference type="EMBL" id="JADGJH010000676">
    <property type="protein sequence ID" value="KAJ3124346.1"/>
    <property type="molecule type" value="Genomic_DNA"/>
</dbReference>
<proteinExistence type="predicted"/>
<organism evidence="5 6">
    <name type="scientific">Physocladia obscura</name>
    <dbReference type="NCBI Taxonomy" id="109957"/>
    <lineage>
        <taxon>Eukaryota</taxon>
        <taxon>Fungi</taxon>
        <taxon>Fungi incertae sedis</taxon>
        <taxon>Chytridiomycota</taxon>
        <taxon>Chytridiomycota incertae sedis</taxon>
        <taxon>Chytridiomycetes</taxon>
        <taxon>Chytridiales</taxon>
        <taxon>Chytriomycetaceae</taxon>
        <taxon>Physocladia</taxon>
    </lineage>
</organism>
<dbReference type="Pfam" id="PF13676">
    <property type="entry name" value="TIR_2"/>
    <property type="match status" value="1"/>
</dbReference>
<dbReference type="SUPFAM" id="SSF52200">
    <property type="entry name" value="Toll/Interleukin receptor TIR domain"/>
    <property type="match status" value="1"/>
</dbReference>
<comment type="caution">
    <text evidence="5">The sequence shown here is derived from an EMBL/GenBank/DDBJ whole genome shotgun (WGS) entry which is preliminary data.</text>
</comment>
<keyword evidence="2" id="KW-0472">Membrane</keyword>
<keyword evidence="2" id="KW-1133">Transmembrane helix</keyword>
<dbReference type="AlphaFoldDB" id="A0AAD5T3D2"/>
<dbReference type="SMART" id="SM00603">
    <property type="entry name" value="LCCL"/>
    <property type="match status" value="1"/>
</dbReference>
<feature type="transmembrane region" description="Helical" evidence="2">
    <location>
        <begin position="465"/>
        <end position="482"/>
    </location>
</feature>
<keyword evidence="2" id="KW-0812">Transmembrane</keyword>
<feature type="domain" description="LCCL" evidence="4">
    <location>
        <begin position="173"/>
        <end position="287"/>
    </location>
</feature>
<keyword evidence="6" id="KW-1185">Reference proteome</keyword>
<dbReference type="PANTHER" id="PTHR31331">
    <property type="entry name" value="LCCL DOMAIN PROTEIN (AFU_ORTHOLOGUE AFUA_5G08630)"/>
    <property type="match status" value="1"/>
</dbReference>
<dbReference type="InterPro" id="IPR036609">
    <property type="entry name" value="LCCL_sf"/>
</dbReference>
<dbReference type="InterPro" id="IPR035897">
    <property type="entry name" value="Toll_tir_struct_dom_sf"/>
</dbReference>
<dbReference type="Gene3D" id="3.40.50.10140">
    <property type="entry name" value="Toll/interleukin-1 receptor homology (TIR) domain"/>
    <property type="match status" value="1"/>
</dbReference>
<dbReference type="Gene3D" id="2.170.130.20">
    <property type="entry name" value="LCCL-like domain"/>
    <property type="match status" value="1"/>
</dbReference>
<dbReference type="InterPro" id="IPR051957">
    <property type="entry name" value="CRISP-LCCL_domain"/>
</dbReference>
<feature type="transmembrane region" description="Helical" evidence="2">
    <location>
        <begin position="141"/>
        <end position="159"/>
    </location>
</feature>
<accession>A0AAD5T3D2</accession>
<evidence type="ECO:0000256" key="2">
    <source>
        <dbReference type="SAM" id="Phobius"/>
    </source>
</evidence>
<dbReference type="InterPro" id="IPR004043">
    <property type="entry name" value="LCCL"/>
</dbReference>
<dbReference type="GO" id="GO:0007165">
    <property type="term" value="P:signal transduction"/>
    <property type="evidence" value="ECO:0007669"/>
    <property type="project" value="InterPro"/>
</dbReference>
<feature type="transmembrane region" description="Helical" evidence="2">
    <location>
        <begin position="366"/>
        <end position="388"/>
    </location>
</feature>
<reference evidence="5" key="1">
    <citation type="submission" date="2020-05" db="EMBL/GenBank/DDBJ databases">
        <title>Phylogenomic resolution of chytrid fungi.</title>
        <authorList>
            <person name="Stajich J.E."/>
            <person name="Amses K."/>
            <person name="Simmons R."/>
            <person name="Seto K."/>
            <person name="Myers J."/>
            <person name="Bonds A."/>
            <person name="Quandt C.A."/>
            <person name="Barry K."/>
            <person name="Liu P."/>
            <person name="Grigoriev I."/>
            <person name="Longcore J.E."/>
            <person name="James T.Y."/>
        </authorList>
    </citation>
    <scope>NUCLEOTIDE SEQUENCE</scope>
    <source>
        <strain evidence="5">JEL0513</strain>
    </source>
</reference>
<evidence type="ECO:0000259" key="4">
    <source>
        <dbReference type="PROSITE" id="PS50820"/>
    </source>
</evidence>
<dbReference type="Proteomes" id="UP001211907">
    <property type="component" value="Unassembled WGS sequence"/>
</dbReference>
<dbReference type="PROSITE" id="PS50820">
    <property type="entry name" value="LCCL"/>
    <property type="match status" value="1"/>
</dbReference>
<feature type="compositionally biased region" description="Polar residues" evidence="1">
    <location>
        <begin position="67"/>
        <end position="77"/>
    </location>
</feature>
<dbReference type="Pfam" id="PF03815">
    <property type="entry name" value="LCCL"/>
    <property type="match status" value="1"/>
</dbReference>
<feature type="transmembrane region" description="Helical" evidence="2">
    <location>
        <begin position="336"/>
        <end position="354"/>
    </location>
</feature>
<evidence type="ECO:0000259" key="3">
    <source>
        <dbReference type="PROSITE" id="PS50104"/>
    </source>
</evidence>
<name>A0AAD5T3D2_9FUNG</name>
<sequence>MTKTEIGLGTTAELPGQLLPADSESVPVAGSHHRVRESSSVSELNQQHINLKPDSQYFETNDENHADAQQSAQTQVQPDDHEQIDNGRIRNRVWRTVRAWLGSKNPIVFQYSQFRILSFQEKLSPFLSRIIPRGYPMHRRAILLIVYNVVLLIAVGLFAKYSSYSAYVNGYSYVQSIDCASVFMDETGCGDINAVDCEPFSQILAARCPAGCLSQLAWTPIYVAPSAVQYSPFVVGSDNLYRGDSFICSAAIHAGVLDNAQGGCIIAALNPSAGETYSSSTANSISSTSFNATYPASLSFIPAPETTHCTDLGFDAEGFFLPFILLTPILNVSRKFMFWSVMFWIYLYWTFVSPDTGKDNSSVQSSLANFLPAFAVLYVLYATVVRYGLPSPTVYPLETFLWIGMVWLGFHIDMLSNYFGGLSTFTFSSTMFSNPSTAPILIALIVCISLLILLFVYMHFKQDTLFPYLVGYLILAIIYFELPKFVGLSIHLHHYLLGLTLLPLTRVNSRIAMICQVVPGVLKYGFASPFDTSLQASAIYTKGTTQTVWNLTHSFVTNGTLEWVYPFNSTLNLTDLTSSALIKIFGSQENIANAMAINEYSLVVNDVQVYRGKHARFSFADVVNVTSASNGDEIVAPFQSWATTTDTMYVRVAPVSFGSIQGYGDVVGIKFRTGDISKQVKTPVAVSIAPIILLVAHTQAKYQQAQQTQCHAVSFWCKTFDQEERHRQRKQATGTGHDAFISYRVVSEATFARLLHSNLQEKGLDVFLDVRCLHDGEDWEVGFNEGLKDCKTVLYLLSRASLEIMKAKADKGEEDNVLKEIKLGLERNLSDGVRLVPILLSSYTPSGDLEEFKFSAAYYTELPSTVKPILDQLFKMNGFDAHPKKSEDVVDRLIQGNVLAPPQLQPQFSQSQVVVKPNIRPQWEASAAKETEVDLQSQKPIFWRLLTTASLPQDAISIAGWDHIYLARFLVQDEKVCAGACHKNAAPFGILNGGIVGSSGKYQVLCGDKSSLKWKGMSDGFGFGGFDPATMFVALNDGKVAWGFGRTYVEVPNQSNPDLPQLRKPAFGLFDPFNIAVLTYAFEGGIYQTNSYEIAIYRARSPEEINKKGVFSKWFK</sequence>
<feature type="transmembrane region" description="Helical" evidence="2">
    <location>
        <begin position="400"/>
        <end position="419"/>
    </location>
</feature>
<gene>
    <name evidence="5" type="ORF">HK100_011264</name>
</gene>
<feature type="domain" description="TIR" evidence="3">
    <location>
        <begin position="735"/>
        <end position="893"/>
    </location>
</feature>
<evidence type="ECO:0000313" key="5">
    <source>
        <dbReference type="EMBL" id="KAJ3124346.1"/>
    </source>
</evidence>
<feature type="region of interest" description="Disordered" evidence="1">
    <location>
        <begin position="1"/>
        <end position="44"/>
    </location>
</feature>
<protein>
    <submittedName>
        <fullName evidence="5">Uncharacterized protein</fullName>
    </submittedName>
</protein>
<dbReference type="PROSITE" id="PS50104">
    <property type="entry name" value="TIR"/>
    <property type="match status" value="1"/>
</dbReference>
<evidence type="ECO:0000313" key="6">
    <source>
        <dbReference type="Proteomes" id="UP001211907"/>
    </source>
</evidence>
<dbReference type="InterPro" id="IPR000157">
    <property type="entry name" value="TIR_dom"/>
</dbReference>